<evidence type="ECO:0000256" key="2">
    <source>
        <dbReference type="SAM" id="SignalP"/>
    </source>
</evidence>
<keyword evidence="4" id="KW-1185">Reference proteome</keyword>
<evidence type="ECO:0000313" key="4">
    <source>
        <dbReference type="Proteomes" id="UP001500889"/>
    </source>
</evidence>
<protein>
    <submittedName>
        <fullName evidence="3">Uncharacterized protein</fullName>
    </submittedName>
</protein>
<proteinExistence type="predicted"/>
<feature type="region of interest" description="Disordered" evidence="1">
    <location>
        <begin position="62"/>
        <end position="83"/>
    </location>
</feature>
<gene>
    <name evidence="3" type="ORF">DMAD_07279</name>
</gene>
<dbReference type="EMBL" id="AP029265">
    <property type="protein sequence ID" value="BFF99361.1"/>
    <property type="molecule type" value="Genomic_DNA"/>
</dbReference>
<accession>A0AAU9FV60</accession>
<evidence type="ECO:0000313" key="3">
    <source>
        <dbReference type="EMBL" id="BFF99361.1"/>
    </source>
</evidence>
<feature type="signal peptide" evidence="2">
    <location>
        <begin position="1"/>
        <end position="32"/>
    </location>
</feature>
<name>A0AAU9FV60_DROMD</name>
<feature type="chain" id="PRO_5043347549" evidence="2">
    <location>
        <begin position="33"/>
        <end position="83"/>
    </location>
</feature>
<keyword evidence="2" id="KW-0732">Signal</keyword>
<sequence length="83" mass="9587">MRSSSSRKVSFKFNFFFGLLLFFAMCSSLCAGMAMANRPIYTKQQLERYWLTPPVKDERNADAELDSAYEMPKQRGSPDLKPH</sequence>
<dbReference type="AlphaFoldDB" id="A0AAU9FV60"/>
<dbReference type="Proteomes" id="UP001500889">
    <property type="component" value="Chromosome J"/>
</dbReference>
<feature type="compositionally biased region" description="Basic and acidic residues" evidence="1">
    <location>
        <begin position="72"/>
        <end position="83"/>
    </location>
</feature>
<evidence type="ECO:0000256" key="1">
    <source>
        <dbReference type="SAM" id="MobiDB-lite"/>
    </source>
</evidence>
<organism evidence="3 4">
    <name type="scientific">Drosophila madeirensis</name>
    <name type="common">Fruit fly</name>
    <dbReference type="NCBI Taxonomy" id="30013"/>
    <lineage>
        <taxon>Eukaryota</taxon>
        <taxon>Metazoa</taxon>
        <taxon>Ecdysozoa</taxon>
        <taxon>Arthropoda</taxon>
        <taxon>Hexapoda</taxon>
        <taxon>Insecta</taxon>
        <taxon>Pterygota</taxon>
        <taxon>Neoptera</taxon>
        <taxon>Endopterygota</taxon>
        <taxon>Diptera</taxon>
        <taxon>Brachycera</taxon>
        <taxon>Muscomorpha</taxon>
        <taxon>Ephydroidea</taxon>
        <taxon>Drosophilidae</taxon>
        <taxon>Drosophila</taxon>
        <taxon>Sophophora</taxon>
    </lineage>
</organism>
<reference evidence="3 4" key="1">
    <citation type="submission" date="2024-02" db="EMBL/GenBank/DDBJ databases">
        <title>A chromosome-level genome assembly of Drosophila madeirensis, a fruit fly species endemic to Madeira island.</title>
        <authorList>
            <person name="Tomihara K."/>
            <person name="Llopart A."/>
            <person name="Yamamoto D."/>
        </authorList>
    </citation>
    <scope>NUCLEOTIDE SEQUENCE [LARGE SCALE GENOMIC DNA]</scope>
    <source>
        <strain evidence="3 4">RF1</strain>
    </source>
</reference>